<evidence type="ECO:0000313" key="4">
    <source>
        <dbReference type="Proteomes" id="UP001549773"/>
    </source>
</evidence>
<dbReference type="SMART" id="SM00710">
    <property type="entry name" value="PbH1"/>
    <property type="match status" value="7"/>
</dbReference>
<keyword evidence="4" id="KW-1185">Reference proteome</keyword>
<name>A0ABV2TYY5_9FLAO</name>
<proteinExistence type="predicted"/>
<comment type="caution">
    <text evidence="3">The sequence shown here is derived from an EMBL/GenBank/DDBJ whole genome shotgun (WGS) entry which is preliminary data.</text>
</comment>
<evidence type="ECO:0000256" key="1">
    <source>
        <dbReference type="SAM" id="MobiDB-lite"/>
    </source>
</evidence>
<dbReference type="Gene3D" id="2.160.20.10">
    <property type="entry name" value="Single-stranded right-handed beta-helix, Pectin lyase-like"/>
    <property type="match status" value="1"/>
</dbReference>
<dbReference type="EMBL" id="JBEWYP010000006">
    <property type="protein sequence ID" value="MET7030065.1"/>
    <property type="molecule type" value="Genomic_DNA"/>
</dbReference>
<dbReference type="InterPro" id="IPR012334">
    <property type="entry name" value="Pectin_lyas_fold"/>
</dbReference>
<dbReference type="PROSITE" id="PS51257">
    <property type="entry name" value="PROKAR_LIPOPROTEIN"/>
    <property type="match status" value="1"/>
</dbReference>
<dbReference type="Pfam" id="PF13229">
    <property type="entry name" value="Beta_helix"/>
    <property type="match status" value="1"/>
</dbReference>
<dbReference type="InterPro" id="IPR039448">
    <property type="entry name" value="Beta_helix"/>
</dbReference>
<gene>
    <name evidence="3" type="ORF">ABXZ32_11700</name>
</gene>
<evidence type="ECO:0000313" key="3">
    <source>
        <dbReference type="EMBL" id="MET7030065.1"/>
    </source>
</evidence>
<sequence>MKSIVHTLLIVLTVVFTSSCQKDGDLLAEILINEERTDIEDISITPDTPDSEDNISTPNQPDVEINNKPGATYCGPYNASEPLVLSGINDTIISGLDISNPTGHAITLVNCKNVIIEKSYLHHSIGNGVNLTSCENIEIRNVRMEAVASGVYAQISQGVLVTHIEVKNALGPFPRGQMVQFNGVTGEGNKINYNVSENIMGQSNPEDAINLYNTHGTISSPIEVIGNWIRGGGPSNSGGGIMTGDKGGSHIVVKDNILVDPGQYGIAIAAGSNIKILNNFVYAKQQTFTNVGIYIWNQYTETSVCSSNEIRDNSVNWVNKNGTQNSVWNKGNCGTVIGWDNNIWAADIDSTILPSQILIDCTL</sequence>
<reference evidence="3 4" key="1">
    <citation type="submission" date="2024-07" db="EMBL/GenBank/DDBJ databases">
        <title>The genome sequence of type strain Sediminicola luteus GDMCC 1.2596T.</title>
        <authorList>
            <person name="Liu Y."/>
        </authorList>
    </citation>
    <scope>NUCLEOTIDE SEQUENCE [LARGE SCALE GENOMIC DNA]</scope>
    <source>
        <strain evidence="3 4">GDMCC 1.2596</strain>
    </source>
</reference>
<dbReference type="SUPFAM" id="SSF51126">
    <property type="entry name" value="Pectin lyase-like"/>
    <property type="match status" value="1"/>
</dbReference>
<dbReference type="InterPro" id="IPR006626">
    <property type="entry name" value="PbH1"/>
</dbReference>
<protein>
    <submittedName>
        <fullName evidence="3">Right-handed parallel beta-helix repeat-containing protein</fullName>
    </submittedName>
</protein>
<accession>A0ABV2TYY5</accession>
<feature type="domain" description="Right handed beta helix" evidence="2">
    <location>
        <begin position="87"/>
        <end position="232"/>
    </location>
</feature>
<organism evidence="3 4">
    <name type="scientific">Sediminicola luteus</name>
    <dbReference type="NCBI Taxonomy" id="319238"/>
    <lineage>
        <taxon>Bacteria</taxon>
        <taxon>Pseudomonadati</taxon>
        <taxon>Bacteroidota</taxon>
        <taxon>Flavobacteriia</taxon>
        <taxon>Flavobacteriales</taxon>
        <taxon>Flavobacteriaceae</taxon>
        <taxon>Sediminicola</taxon>
    </lineage>
</organism>
<feature type="region of interest" description="Disordered" evidence="1">
    <location>
        <begin position="41"/>
        <end position="63"/>
    </location>
</feature>
<dbReference type="Proteomes" id="UP001549773">
    <property type="component" value="Unassembled WGS sequence"/>
</dbReference>
<evidence type="ECO:0000259" key="2">
    <source>
        <dbReference type="Pfam" id="PF13229"/>
    </source>
</evidence>
<dbReference type="RefSeq" id="WP_354618856.1">
    <property type="nucleotide sequence ID" value="NZ_JBEWYP010000006.1"/>
</dbReference>
<dbReference type="InterPro" id="IPR011050">
    <property type="entry name" value="Pectin_lyase_fold/virulence"/>
</dbReference>